<name>A0ABS4GFQ7_9FIRM</name>
<sequence length="298" mass="34115">MKIKNLESIIILLVLLNVFTLFKLNNVKNSIERQMQQNEHEINNLENNINNIYTNVDAKLKKQASVLDSYDVQIRGELNPNNYTVPVTLTITPKEYSDELTATLQLNNKNIPMQKKGTSFKCTFDVYIFDDFKLKIILEQNGIQKIESIEEYSKLQYKYLLDIFGGFSGKESYSSGIYKFDGDISLNFGNSQNNSPIKASLGKYLNGTIVSEQEVELSDHMDIPVNDSIELNANDKFMLCVNVQDKYGINYKYVVMLYEIDSKGKSVNIRPEWSNGSIIEISDKNGNILYTPEYILVE</sequence>
<dbReference type="EMBL" id="JAGGKS010000007">
    <property type="protein sequence ID" value="MBP1926526.1"/>
    <property type="molecule type" value="Genomic_DNA"/>
</dbReference>
<keyword evidence="3" id="KW-1185">Reference proteome</keyword>
<gene>
    <name evidence="2" type="ORF">J2Z76_002395</name>
</gene>
<proteinExistence type="predicted"/>
<comment type="caution">
    <text evidence="2">The sequence shown here is derived from an EMBL/GenBank/DDBJ whole genome shotgun (WGS) entry which is preliminary data.</text>
</comment>
<protein>
    <submittedName>
        <fullName evidence="2">Uncharacterized protein</fullName>
    </submittedName>
</protein>
<evidence type="ECO:0000313" key="2">
    <source>
        <dbReference type="EMBL" id="MBP1926526.1"/>
    </source>
</evidence>
<evidence type="ECO:0000313" key="3">
    <source>
        <dbReference type="Proteomes" id="UP001519342"/>
    </source>
</evidence>
<dbReference type="RefSeq" id="WP_209512263.1">
    <property type="nucleotide sequence ID" value="NZ_JAGGKS010000007.1"/>
</dbReference>
<dbReference type="Proteomes" id="UP001519342">
    <property type="component" value="Unassembled WGS sequence"/>
</dbReference>
<accession>A0ABS4GFQ7</accession>
<reference evidence="2 3" key="1">
    <citation type="submission" date="2021-03" db="EMBL/GenBank/DDBJ databases">
        <title>Genomic Encyclopedia of Type Strains, Phase IV (KMG-IV): sequencing the most valuable type-strain genomes for metagenomic binning, comparative biology and taxonomic classification.</title>
        <authorList>
            <person name="Goeker M."/>
        </authorList>
    </citation>
    <scope>NUCLEOTIDE SEQUENCE [LARGE SCALE GENOMIC DNA]</scope>
    <source>
        <strain evidence="2 3">DSM 24004</strain>
    </source>
</reference>
<organism evidence="2 3">
    <name type="scientific">Sedimentibacter acidaminivorans</name>
    <dbReference type="NCBI Taxonomy" id="913099"/>
    <lineage>
        <taxon>Bacteria</taxon>
        <taxon>Bacillati</taxon>
        <taxon>Bacillota</taxon>
        <taxon>Tissierellia</taxon>
        <taxon>Sedimentibacter</taxon>
    </lineage>
</organism>
<feature type="coiled-coil region" evidence="1">
    <location>
        <begin position="24"/>
        <end position="62"/>
    </location>
</feature>
<keyword evidence="1" id="KW-0175">Coiled coil</keyword>
<evidence type="ECO:0000256" key="1">
    <source>
        <dbReference type="SAM" id="Coils"/>
    </source>
</evidence>